<protein>
    <submittedName>
        <fullName evidence="1">Uncharacterized protein</fullName>
    </submittedName>
</protein>
<evidence type="ECO:0000313" key="1">
    <source>
        <dbReference type="EMBL" id="CAF4531887.1"/>
    </source>
</evidence>
<feature type="non-terminal residue" evidence="1">
    <location>
        <position position="1"/>
    </location>
</feature>
<evidence type="ECO:0000313" key="2">
    <source>
        <dbReference type="Proteomes" id="UP000681720"/>
    </source>
</evidence>
<reference evidence="1" key="1">
    <citation type="submission" date="2021-02" db="EMBL/GenBank/DDBJ databases">
        <authorList>
            <person name="Nowell W R."/>
        </authorList>
    </citation>
    <scope>NUCLEOTIDE SEQUENCE</scope>
</reference>
<dbReference type="EMBL" id="CAJOBJ010088690">
    <property type="protein sequence ID" value="CAF4531887.1"/>
    <property type="molecule type" value="Genomic_DNA"/>
</dbReference>
<organism evidence="1 2">
    <name type="scientific">Rotaria magnacalcarata</name>
    <dbReference type="NCBI Taxonomy" id="392030"/>
    <lineage>
        <taxon>Eukaryota</taxon>
        <taxon>Metazoa</taxon>
        <taxon>Spiralia</taxon>
        <taxon>Gnathifera</taxon>
        <taxon>Rotifera</taxon>
        <taxon>Eurotatoria</taxon>
        <taxon>Bdelloidea</taxon>
        <taxon>Philodinida</taxon>
        <taxon>Philodinidae</taxon>
        <taxon>Rotaria</taxon>
    </lineage>
</organism>
<sequence length="68" mass="7987">RFRLSIKSRLALQKLINYDSNNDKSLFTQQKTFSIIHRDDEQVSADTLIQNQKLSAEEPTVPEKYFID</sequence>
<proteinExistence type="predicted"/>
<accession>A0A8S2Y3L8</accession>
<dbReference type="AlphaFoldDB" id="A0A8S2Y3L8"/>
<comment type="caution">
    <text evidence="1">The sequence shown here is derived from an EMBL/GenBank/DDBJ whole genome shotgun (WGS) entry which is preliminary data.</text>
</comment>
<dbReference type="Proteomes" id="UP000681720">
    <property type="component" value="Unassembled WGS sequence"/>
</dbReference>
<gene>
    <name evidence="1" type="ORF">GIL414_LOCUS36060</name>
</gene>
<name>A0A8S2Y3L8_9BILA</name>